<protein>
    <submittedName>
        <fullName evidence="2">Molybdopterin molybdenumtransferase MoeA</fullName>
    </submittedName>
</protein>
<dbReference type="Gene3D" id="3.90.105.10">
    <property type="entry name" value="Molybdopterin biosynthesis moea protein, domain 2"/>
    <property type="match status" value="1"/>
</dbReference>
<dbReference type="Pfam" id="PF00994">
    <property type="entry name" value="MoCF_biosynth"/>
    <property type="match status" value="1"/>
</dbReference>
<dbReference type="Pfam" id="PF03453">
    <property type="entry name" value="MoeA_N"/>
    <property type="match status" value="1"/>
</dbReference>
<dbReference type="GO" id="GO:0061599">
    <property type="term" value="F:molybdopterin molybdotransferase activity"/>
    <property type="evidence" value="ECO:0007669"/>
    <property type="project" value="TreeGrafter"/>
</dbReference>
<organism evidence="2 3">
    <name type="scientific">Acidianus sulfidivorans JP7</name>
    <dbReference type="NCBI Taxonomy" id="619593"/>
    <lineage>
        <taxon>Archaea</taxon>
        <taxon>Thermoproteota</taxon>
        <taxon>Thermoprotei</taxon>
        <taxon>Sulfolobales</taxon>
        <taxon>Sulfolobaceae</taxon>
        <taxon>Acidianus</taxon>
    </lineage>
</organism>
<dbReference type="PANTHER" id="PTHR10192:SF19">
    <property type="entry name" value="MOLYBDOPTERIN BIOSYNTHESIS PROTEIN MJ0666-RELATED"/>
    <property type="match status" value="1"/>
</dbReference>
<dbReference type="Gene3D" id="2.170.190.11">
    <property type="entry name" value="Molybdopterin biosynthesis moea protein, domain 3"/>
    <property type="match status" value="1"/>
</dbReference>
<dbReference type="KEGG" id="asul:DFR86_05505"/>
<dbReference type="EMBL" id="CP029288">
    <property type="protein sequence ID" value="AWR97070.1"/>
    <property type="molecule type" value="Genomic_DNA"/>
</dbReference>
<dbReference type="AlphaFoldDB" id="A0A2U9IM39"/>
<dbReference type="InterPro" id="IPR038987">
    <property type="entry name" value="MoeA-like"/>
</dbReference>
<keyword evidence="2" id="KW-0808">Transferase</keyword>
<dbReference type="OrthoDB" id="31371at2157"/>
<dbReference type="InterPro" id="IPR036135">
    <property type="entry name" value="MoeA_linker/N_sf"/>
</dbReference>
<name>A0A2U9IM39_9CREN</name>
<sequence>MMLITLDEARNLIEKVDFPKPKSIEVDILNAVGKISAEDIYSIQDIPERDLSAMDGYAIKASNNKQKLKIIGKLFPSSTNIPEIKDGEACYVTTGSPIPKGADAVVRIEGVRKENDEYIIPNIEVYEGKDIRKKGEDIKKGEIIIKKGEIITPYHLGILAYEKIKKVSVVNINFAIFANGDEISPFGDTSKIQDSISPILISLLSRFGQVKYLGVAKDNEEDVRKKIKEGIESADYVVSIGGSSVGEKDYVKRAINSLGKIIFEGVSVNVLKRGALGIIQDKPVLVLPGQIVSAITVFHEHGLHIISKMLNTEIRQFVETTLAESIEVSHNMDSTYLFREVNGKAYPLRWGVGLYSEIYKANMFSILRRGKKYEPGEKILAQRFLL</sequence>
<dbReference type="InterPro" id="IPR001453">
    <property type="entry name" value="MoaB/Mog_dom"/>
</dbReference>
<dbReference type="CDD" id="cd00887">
    <property type="entry name" value="MoeA"/>
    <property type="match status" value="1"/>
</dbReference>
<dbReference type="Gene3D" id="2.40.340.10">
    <property type="entry name" value="MoeA, C-terminal, domain IV"/>
    <property type="match status" value="1"/>
</dbReference>
<dbReference type="SUPFAM" id="SSF63882">
    <property type="entry name" value="MoeA N-terminal region -like"/>
    <property type="match status" value="1"/>
</dbReference>
<dbReference type="RefSeq" id="WP_110379960.1">
    <property type="nucleotide sequence ID" value="NZ_CP029288.2"/>
</dbReference>
<dbReference type="Gene3D" id="3.40.980.10">
    <property type="entry name" value="MoaB/Mog-like domain"/>
    <property type="match status" value="1"/>
</dbReference>
<dbReference type="SUPFAM" id="SSF53218">
    <property type="entry name" value="Molybdenum cofactor biosynthesis proteins"/>
    <property type="match status" value="1"/>
</dbReference>
<dbReference type="InterPro" id="IPR005110">
    <property type="entry name" value="MoeA_linker/N"/>
</dbReference>
<gene>
    <name evidence="2" type="ORF">DFR86_05505</name>
</gene>
<accession>A0A2U9IM39</accession>
<proteinExistence type="predicted"/>
<dbReference type="GeneID" id="36837404"/>
<dbReference type="GO" id="GO:0006777">
    <property type="term" value="P:Mo-molybdopterin cofactor biosynthetic process"/>
    <property type="evidence" value="ECO:0007669"/>
    <property type="project" value="TreeGrafter"/>
</dbReference>
<keyword evidence="3" id="KW-1185">Reference proteome</keyword>
<evidence type="ECO:0000313" key="3">
    <source>
        <dbReference type="Proteomes" id="UP000248410"/>
    </source>
</evidence>
<evidence type="ECO:0000313" key="2">
    <source>
        <dbReference type="EMBL" id="AWR97070.1"/>
    </source>
</evidence>
<dbReference type="SMART" id="SM00852">
    <property type="entry name" value="MoCF_biosynth"/>
    <property type="match status" value="1"/>
</dbReference>
<dbReference type="InterPro" id="IPR036425">
    <property type="entry name" value="MoaB/Mog-like_dom_sf"/>
</dbReference>
<evidence type="ECO:0000259" key="1">
    <source>
        <dbReference type="SMART" id="SM00852"/>
    </source>
</evidence>
<dbReference type="PANTHER" id="PTHR10192">
    <property type="entry name" value="MOLYBDOPTERIN BIOSYNTHESIS PROTEIN"/>
    <property type="match status" value="1"/>
</dbReference>
<reference evidence="2 3" key="1">
    <citation type="submission" date="2018-05" db="EMBL/GenBank/DDBJ databases">
        <title>Complete Genome Sequences of Extremely Thermoacidophilic, Metal-Mobilizing Type-Strain Members of the Archaeal Family Sulfolobaceae: Acidianus brierleyi DSM-1651T, Acidianus sulfidivorans DSM-18786T, Metallosphaera hakonensis DSM-7519T, and Metallosphaera prunae DSM-10039T.</title>
        <authorList>
            <person name="Counts J.A."/>
            <person name="Kelly R.M."/>
        </authorList>
    </citation>
    <scope>NUCLEOTIDE SEQUENCE [LARGE SCALE GENOMIC DNA]</scope>
    <source>
        <strain evidence="2 3">JP7</strain>
    </source>
</reference>
<dbReference type="InterPro" id="IPR036688">
    <property type="entry name" value="MoeA_C_domain_IV_sf"/>
</dbReference>
<dbReference type="Proteomes" id="UP000248410">
    <property type="component" value="Chromosome"/>
</dbReference>
<dbReference type="GO" id="GO:0005737">
    <property type="term" value="C:cytoplasm"/>
    <property type="evidence" value="ECO:0007669"/>
    <property type="project" value="TreeGrafter"/>
</dbReference>
<feature type="domain" description="MoaB/Mog" evidence="1">
    <location>
        <begin position="175"/>
        <end position="308"/>
    </location>
</feature>